<dbReference type="PROSITE" id="PS51257">
    <property type="entry name" value="PROKAR_LIPOPROTEIN"/>
    <property type="match status" value="1"/>
</dbReference>
<gene>
    <name evidence="1" type="ORF">ACFOSS_02260</name>
</gene>
<name>A0ABV8CJK1_9GAMM</name>
<keyword evidence="2" id="KW-1185">Reference proteome</keyword>
<evidence type="ECO:0000313" key="1">
    <source>
        <dbReference type="EMBL" id="MFC3912288.1"/>
    </source>
</evidence>
<accession>A0ABV8CJK1</accession>
<comment type="caution">
    <text evidence="1">The sequence shown here is derived from an EMBL/GenBank/DDBJ whole genome shotgun (WGS) entry which is preliminary data.</text>
</comment>
<evidence type="ECO:0000313" key="2">
    <source>
        <dbReference type="Proteomes" id="UP001595692"/>
    </source>
</evidence>
<proteinExistence type="predicted"/>
<dbReference type="InterPro" id="IPR025294">
    <property type="entry name" value="DUF4156"/>
</dbReference>
<dbReference type="Proteomes" id="UP001595692">
    <property type="component" value="Unassembled WGS sequence"/>
</dbReference>
<dbReference type="RefSeq" id="WP_377150391.1">
    <property type="nucleotide sequence ID" value="NZ_JBHSAF010000001.1"/>
</dbReference>
<organism evidence="1 2">
    <name type="scientific">Pseudaeromonas sharmana</name>
    <dbReference type="NCBI Taxonomy" id="328412"/>
    <lineage>
        <taxon>Bacteria</taxon>
        <taxon>Pseudomonadati</taxon>
        <taxon>Pseudomonadota</taxon>
        <taxon>Gammaproteobacteria</taxon>
        <taxon>Aeromonadales</taxon>
        <taxon>Aeromonadaceae</taxon>
        <taxon>Pseudaeromonas</taxon>
    </lineage>
</organism>
<protein>
    <submittedName>
        <fullName evidence="1">DUF4156 domain-containing protein</fullName>
    </submittedName>
</protein>
<sequence>MYRIVFFASLFTLAGCSATELNSKGSTVRIIDNEILAAEIEESCQWLGEVNGSQGNVFTADLTSESNMMAGARNILRNQAAGIGANTVIIQRHQSVESEAFIGTGGHTFIGQAFICKR</sequence>
<reference evidence="2" key="1">
    <citation type="journal article" date="2019" name="Int. J. Syst. Evol. Microbiol.">
        <title>The Global Catalogue of Microorganisms (GCM) 10K type strain sequencing project: providing services to taxonomists for standard genome sequencing and annotation.</title>
        <authorList>
            <consortium name="The Broad Institute Genomics Platform"/>
            <consortium name="The Broad Institute Genome Sequencing Center for Infectious Disease"/>
            <person name="Wu L."/>
            <person name="Ma J."/>
        </authorList>
    </citation>
    <scope>NUCLEOTIDE SEQUENCE [LARGE SCALE GENOMIC DNA]</scope>
    <source>
        <strain evidence="2">CCUG 54939</strain>
    </source>
</reference>
<dbReference type="Pfam" id="PF13698">
    <property type="entry name" value="DUF4156"/>
    <property type="match status" value="1"/>
</dbReference>
<dbReference type="EMBL" id="JBHSAF010000001">
    <property type="protein sequence ID" value="MFC3912288.1"/>
    <property type="molecule type" value="Genomic_DNA"/>
</dbReference>